<name>A0AAE0P1D4_SORBR</name>
<dbReference type="Proteomes" id="UP001281003">
    <property type="component" value="Unassembled WGS sequence"/>
</dbReference>
<proteinExistence type="inferred from homology"/>
<evidence type="ECO:0000256" key="11">
    <source>
        <dbReference type="ARBA" id="ARBA00023315"/>
    </source>
</evidence>
<organism evidence="15 16">
    <name type="scientific">Sordaria brevicollis</name>
    <dbReference type="NCBI Taxonomy" id="83679"/>
    <lineage>
        <taxon>Eukaryota</taxon>
        <taxon>Fungi</taxon>
        <taxon>Dikarya</taxon>
        <taxon>Ascomycota</taxon>
        <taxon>Pezizomycotina</taxon>
        <taxon>Sordariomycetes</taxon>
        <taxon>Sordariomycetidae</taxon>
        <taxon>Sordariales</taxon>
        <taxon>Sordariaceae</taxon>
        <taxon>Sordaria</taxon>
    </lineage>
</organism>
<dbReference type="InterPro" id="IPR001078">
    <property type="entry name" value="2-oxoacid_DH_actylTfrase"/>
</dbReference>
<evidence type="ECO:0000313" key="15">
    <source>
        <dbReference type="EMBL" id="KAK3391546.1"/>
    </source>
</evidence>
<dbReference type="PANTHER" id="PTHR43416">
    <property type="entry name" value="DIHYDROLIPOYLLYSINE-RESIDUE SUCCINYLTRANSFERASE COMPONENT OF 2-OXOGLUTARATE DEHYDROGENASE COMPLEX, MITOCHONDRIAL-RELATED"/>
    <property type="match status" value="1"/>
</dbReference>
<dbReference type="InterPro" id="IPR003016">
    <property type="entry name" value="2-oxoA_DH_lipoyl-BS"/>
</dbReference>
<evidence type="ECO:0000256" key="10">
    <source>
        <dbReference type="ARBA" id="ARBA00023128"/>
    </source>
</evidence>
<dbReference type="InterPro" id="IPR000089">
    <property type="entry name" value="Biotin_lipoyl"/>
</dbReference>
<dbReference type="GO" id="GO:0045252">
    <property type="term" value="C:oxoglutarate dehydrogenase complex"/>
    <property type="evidence" value="ECO:0007669"/>
    <property type="project" value="InterPro"/>
</dbReference>
<comment type="cofactor">
    <cofactor evidence="1">
        <name>(R)-lipoate</name>
        <dbReference type="ChEBI" id="CHEBI:83088"/>
    </cofactor>
</comment>
<dbReference type="GO" id="GO:0005739">
    <property type="term" value="C:mitochondrion"/>
    <property type="evidence" value="ECO:0007669"/>
    <property type="project" value="UniProtKB-SubCell"/>
</dbReference>
<dbReference type="CDD" id="cd06849">
    <property type="entry name" value="lipoyl_domain"/>
    <property type="match status" value="1"/>
</dbReference>
<keyword evidence="8" id="KW-0450">Lipoyl</keyword>
<keyword evidence="16" id="KW-1185">Reference proteome</keyword>
<sequence length="425" mass="46318">MLYKSLRLAARAAPKLALCNANPALRQLPLQFQHVRTYADQVIKVPQMAESISEGTLKQWNKKVGDYVEQDEEIATIETDKIDVAVNAPEAGTIKEFLVNEEDTVTVGQDIVRLELGGAPKEGSADKPAASETKEAAPKDSTPAPAPEKAPEPKQETKPAAAPAPTPAKKESPAPKQEATPAKEAPATLGNREERRVKMNRMRLRIAERLKQSQNTAASLTTFNEVDMSALMDFRKQYKDEILKKTGVKLGFMSAFSRACVLAMRDIPAVNASIEGPNGGDTIVYRDYVDISVAVATEKGLVTPVVRNVETMDLVGIEKSIADMGKKARDGKLTIEDMAGGTFTISNGGVFGSLMGTPIINLPQSAVLGLHAIKERPVAVNGKVEIRPMMYLALTYDHRLLDGREAVQFLVKVKEYIEDPRKMLL</sequence>
<feature type="domain" description="Lipoyl-binding" evidence="14">
    <location>
        <begin position="40"/>
        <end position="115"/>
    </location>
</feature>
<dbReference type="FunFam" id="3.30.559.10:FF:000006">
    <property type="entry name" value="Dihydrolipoyllysine-residue succinyltransferase component of 2-oxoglutarate dehydrogenase complex, mitochondrial"/>
    <property type="match status" value="1"/>
</dbReference>
<evidence type="ECO:0000256" key="13">
    <source>
        <dbReference type="SAM" id="MobiDB-lite"/>
    </source>
</evidence>
<reference evidence="15" key="1">
    <citation type="journal article" date="2023" name="Mol. Phylogenet. Evol.">
        <title>Genome-scale phylogeny and comparative genomics of the fungal order Sordariales.</title>
        <authorList>
            <person name="Hensen N."/>
            <person name="Bonometti L."/>
            <person name="Westerberg I."/>
            <person name="Brannstrom I.O."/>
            <person name="Guillou S."/>
            <person name="Cros-Aarteil S."/>
            <person name="Calhoun S."/>
            <person name="Haridas S."/>
            <person name="Kuo A."/>
            <person name="Mondo S."/>
            <person name="Pangilinan J."/>
            <person name="Riley R."/>
            <person name="LaButti K."/>
            <person name="Andreopoulos B."/>
            <person name="Lipzen A."/>
            <person name="Chen C."/>
            <person name="Yan M."/>
            <person name="Daum C."/>
            <person name="Ng V."/>
            <person name="Clum A."/>
            <person name="Steindorff A."/>
            <person name="Ohm R.A."/>
            <person name="Martin F."/>
            <person name="Silar P."/>
            <person name="Natvig D.O."/>
            <person name="Lalanne C."/>
            <person name="Gautier V."/>
            <person name="Ament-Velasquez S.L."/>
            <person name="Kruys A."/>
            <person name="Hutchinson M.I."/>
            <person name="Powell A.J."/>
            <person name="Barry K."/>
            <person name="Miller A.N."/>
            <person name="Grigoriev I.V."/>
            <person name="Debuchy R."/>
            <person name="Gladieux P."/>
            <person name="Hiltunen Thoren M."/>
            <person name="Johannesson H."/>
        </authorList>
    </citation>
    <scope>NUCLEOTIDE SEQUENCE</scope>
    <source>
        <strain evidence="15">FGSC 1904</strain>
    </source>
</reference>
<comment type="pathway">
    <text evidence="3">Amino-acid degradation; L-lysine degradation via saccharopine pathway; glutaryl-CoA from L-lysine: step 6/6.</text>
</comment>
<evidence type="ECO:0000256" key="4">
    <source>
        <dbReference type="ARBA" id="ARBA00007317"/>
    </source>
</evidence>
<comment type="similarity">
    <text evidence="4">Belongs to the 2-oxoacid dehydrogenase family.</text>
</comment>
<evidence type="ECO:0000256" key="5">
    <source>
        <dbReference type="ARBA" id="ARBA00012945"/>
    </source>
</evidence>
<comment type="caution">
    <text evidence="15">The sequence shown here is derived from an EMBL/GenBank/DDBJ whole genome shotgun (WGS) entry which is preliminary data.</text>
</comment>
<evidence type="ECO:0000256" key="8">
    <source>
        <dbReference type="ARBA" id="ARBA00022823"/>
    </source>
</evidence>
<dbReference type="InterPro" id="IPR006255">
    <property type="entry name" value="SucB"/>
</dbReference>
<dbReference type="EMBL" id="JAUTDP010000013">
    <property type="protein sequence ID" value="KAK3391546.1"/>
    <property type="molecule type" value="Genomic_DNA"/>
</dbReference>
<dbReference type="InterPro" id="IPR023213">
    <property type="entry name" value="CAT-like_dom_sf"/>
</dbReference>
<evidence type="ECO:0000256" key="3">
    <source>
        <dbReference type="ARBA" id="ARBA00005145"/>
    </source>
</evidence>
<dbReference type="GO" id="GO:0006099">
    <property type="term" value="P:tricarboxylic acid cycle"/>
    <property type="evidence" value="ECO:0007669"/>
    <property type="project" value="UniProtKB-KW"/>
</dbReference>
<dbReference type="PANTHER" id="PTHR43416:SF5">
    <property type="entry name" value="DIHYDROLIPOYLLYSINE-RESIDUE SUCCINYLTRANSFERASE COMPONENT OF 2-OXOGLUTARATE DEHYDROGENASE COMPLEX, MITOCHONDRIAL"/>
    <property type="match status" value="1"/>
</dbReference>
<dbReference type="PROSITE" id="PS00189">
    <property type="entry name" value="LIPOYL"/>
    <property type="match status" value="1"/>
</dbReference>
<dbReference type="SUPFAM" id="SSF51230">
    <property type="entry name" value="Single hybrid motif"/>
    <property type="match status" value="1"/>
</dbReference>
<dbReference type="Pfam" id="PF00198">
    <property type="entry name" value="2-oxoacid_dh"/>
    <property type="match status" value="1"/>
</dbReference>
<keyword evidence="11" id="KW-0012">Acyltransferase</keyword>
<keyword evidence="7" id="KW-0808">Transferase</keyword>
<keyword evidence="10" id="KW-0496">Mitochondrion</keyword>
<reference evidence="15" key="2">
    <citation type="submission" date="2023-07" db="EMBL/GenBank/DDBJ databases">
        <authorList>
            <consortium name="Lawrence Berkeley National Laboratory"/>
            <person name="Haridas S."/>
            <person name="Hensen N."/>
            <person name="Bonometti L."/>
            <person name="Westerberg I."/>
            <person name="Brannstrom I.O."/>
            <person name="Guillou S."/>
            <person name="Cros-Aarteil S."/>
            <person name="Calhoun S."/>
            <person name="Kuo A."/>
            <person name="Mondo S."/>
            <person name="Pangilinan J."/>
            <person name="Riley R."/>
            <person name="LaButti K."/>
            <person name="Andreopoulos B."/>
            <person name="Lipzen A."/>
            <person name="Chen C."/>
            <person name="Yanf M."/>
            <person name="Daum C."/>
            <person name="Ng V."/>
            <person name="Clum A."/>
            <person name="Steindorff A."/>
            <person name="Ohm R."/>
            <person name="Martin F."/>
            <person name="Silar P."/>
            <person name="Natvig D."/>
            <person name="Lalanne C."/>
            <person name="Gautier V."/>
            <person name="Ament-velasquez S.L."/>
            <person name="Kruys A."/>
            <person name="Hutchinson M.I."/>
            <person name="Powell A.J."/>
            <person name="Barry K."/>
            <person name="Miller A.N."/>
            <person name="Grigoriev I.V."/>
            <person name="Debuchy R."/>
            <person name="Gladieux P."/>
            <person name="Thoren M.H."/>
            <person name="Johannesson H."/>
        </authorList>
    </citation>
    <scope>NUCLEOTIDE SEQUENCE</scope>
    <source>
        <strain evidence="15">FGSC 1904</strain>
    </source>
</reference>
<dbReference type="Gene3D" id="2.40.50.100">
    <property type="match status" value="1"/>
</dbReference>
<dbReference type="PROSITE" id="PS50968">
    <property type="entry name" value="BIOTINYL_LIPOYL"/>
    <property type="match status" value="1"/>
</dbReference>
<dbReference type="Gene3D" id="3.30.559.10">
    <property type="entry name" value="Chloramphenicol acetyltransferase-like domain"/>
    <property type="match status" value="1"/>
</dbReference>
<comment type="subcellular location">
    <subcellularLocation>
        <location evidence="2">Mitochondrion</location>
    </subcellularLocation>
</comment>
<evidence type="ECO:0000259" key="14">
    <source>
        <dbReference type="PROSITE" id="PS50968"/>
    </source>
</evidence>
<feature type="region of interest" description="Disordered" evidence="13">
    <location>
        <begin position="117"/>
        <end position="197"/>
    </location>
</feature>
<dbReference type="InterPro" id="IPR011053">
    <property type="entry name" value="Single_hybrid_motif"/>
</dbReference>
<dbReference type="InterPro" id="IPR050537">
    <property type="entry name" value="2-oxoacid_dehydrogenase"/>
</dbReference>
<gene>
    <name evidence="15" type="ORF">B0T20DRAFT_397014</name>
</gene>
<evidence type="ECO:0000256" key="1">
    <source>
        <dbReference type="ARBA" id="ARBA00001938"/>
    </source>
</evidence>
<dbReference type="Pfam" id="PF00364">
    <property type="entry name" value="Biotin_lipoyl"/>
    <property type="match status" value="1"/>
</dbReference>
<dbReference type="GO" id="GO:0004149">
    <property type="term" value="F:dihydrolipoyllysine-residue succinyltransferase activity"/>
    <property type="evidence" value="ECO:0007669"/>
    <property type="project" value="UniProtKB-EC"/>
</dbReference>
<dbReference type="NCBIfam" id="TIGR01347">
    <property type="entry name" value="sucB"/>
    <property type="match status" value="1"/>
</dbReference>
<evidence type="ECO:0000313" key="16">
    <source>
        <dbReference type="Proteomes" id="UP001281003"/>
    </source>
</evidence>
<dbReference type="EC" id="2.3.1.61" evidence="5"/>
<keyword evidence="9" id="KW-0809">Transit peptide</keyword>
<evidence type="ECO:0000256" key="7">
    <source>
        <dbReference type="ARBA" id="ARBA00022679"/>
    </source>
</evidence>
<evidence type="ECO:0000256" key="12">
    <source>
        <dbReference type="ARBA" id="ARBA00032406"/>
    </source>
</evidence>
<protein>
    <recommendedName>
        <fullName evidence="5">dihydrolipoyllysine-residue succinyltransferase</fullName>
        <ecNumber evidence="5">2.3.1.61</ecNumber>
    </recommendedName>
    <alternativeName>
        <fullName evidence="12">2-oxoglutarate dehydrogenase complex component E2</fullName>
    </alternativeName>
</protein>
<evidence type="ECO:0000256" key="2">
    <source>
        <dbReference type="ARBA" id="ARBA00004173"/>
    </source>
</evidence>
<keyword evidence="6" id="KW-0816">Tricarboxylic acid cycle</keyword>
<accession>A0AAE0P1D4</accession>
<evidence type="ECO:0000256" key="9">
    <source>
        <dbReference type="ARBA" id="ARBA00022946"/>
    </source>
</evidence>
<evidence type="ECO:0000256" key="6">
    <source>
        <dbReference type="ARBA" id="ARBA00022532"/>
    </source>
</evidence>
<dbReference type="AlphaFoldDB" id="A0AAE0P1D4"/>
<dbReference type="SUPFAM" id="SSF52777">
    <property type="entry name" value="CoA-dependent acyltransferases"/>
    <property type="match status" value="1"/>
</dbReference>